<name>A0A386HSN3_9BACT</name>
<feature type="transmembrane region" description="Helical" evidence="9">
    <location>
        <begin position="133"/>
        <end position="152"/>
    </location>
</feature>
<comment type="similarity">
    <text evidence="2">Belongs to the cation diffusion facilitator (CDF) transporter (TC 2.A.4) family. SLC30A subfamily.</text>
</comment>
<keyword evidence="4 9" id="KW-0812">Transmembrane</keyword>
<dbReference type="GO" id="GO:0005385">
    <property type="term" value="F:zinc ion transmembrane transporter activity"/>
    <property type="evidence" value="ECO:0007669"/>
    <property type="project" value="TreeGrafter"/>
</dbReference>
<sequence>MAHTHSEGHSHHHGHDHSHVQELSHIGRAFYMGISLNFIFVLIEVIVGLSVNSLSLLSDAGHNLADVASLALSLLAFKLLKVKPSDKYTYGYRKTTILVALFNAIILLISIGAIGYEAVRRIIHPEILSGDKIAWVAAAGILINGITAFLFLNDKEKDINIKSAYLHMLADALVSVAIVIGGVVIFYTHIYWIDTVLSIVIVVVILKSTWGLLKSSLRLSLDGVPENVDLEKIRQKVMQLEEVKDIHHIHAWGLSTTINALTAHVLVNANMSITDLDILKKEIKHRLEHLNIQHATLEFEQDMHDCDNIEV</sequence>
<evidence type="ECO:0000313" key="12">
    <source>
        <dbReference type="EMBL" id="AYD48988.1"/>
    </source>
</evidence>
<keyword evidence="7" id="KW-0406">Ion transport</keyword>
<organism evidence="12 13">
    <name type="scientific">Arachidicoccus soli</name>
    <dbReference type="NCBI Taxonomy" id="2341117"/>
    <lineage>
        <taxon>Bacteria</taxon>
        <taxon>Pseudomonadati</taxon>
        <taxon>Bacteroidota</taxon>
        <taxon>Chitinophagia</taxon>
        <taxon>Chitinophagales</taxon>
        <taxon>Chitinophagaceae</taxon>
        <taxon>Arachidicoccus</taxon>
    </lineage>
</organism>
<dbReference type="KEGG" id="ark:D6B99_16030"/>
<dbReference type="Gene3D" id="3.30.70.1350">
    <property type="entry name" value="Cation efflux protein, cytoplasmic domain"/>
    <property type="match status" value="1"/>
</dbReference>
<evidence type="ECO:0000256" key="3">
    <source>
        <dbReference type="ARBA" id="ARBA00022448"/>
    </source>
</evidence>
<keyword evidence="8 9" id="KW-0472">Membrane</keyword>
<dbReference type="Pfam" id="PF01545">
    <property type="entry name" value="Cation_efflux"/>
    <property type="match status" value="1"/>
</dbReference>
<evidence type="ECO:0000313" key="13">
    <source>
        <dbReference type="Proteomes" id="UP000266118"/>
    </source>
</evidence>
<feature type="domain" description="Cation efflux protein cytoplasmic" evidence="11">
    <location>
        <begin position="225"/>
        <end position="300"/>
    </location>
</feature>
<dbReference type="GO" id="GO:0005886">
    <property type="term" value="C:plasma membrane"/>
    <property type="evidence" value="ECO:0007669"/>
    <property type="project" value="TreeGrafter"/>
</dbReference>
<evidence type="ECO:0000256" key="4">
    <source>
        <dbReference type="ARBA" id="ARBA00022692"/>
    </source>
</evidence>
<dbReference type="InterPro" id="IPR002524">
    <property type="entry name" value="Cation_efflux"/>
</dbReference>
<dbReference type="OrthoDB" id="9809646at2"/>
<evidence type="ECO:0000256" key="2">
    <source>
        <dbReference type="ARBA" id="ARBA00008873"/>
    </source>
</evidence>
<keyword evidence="13" id="KW-1185">Reference proteome</keyword>
<feature type="transmembrane region" description="Helical" evidence="9">
    <location>
        <begin position="29"/>
        <end position="51"/>
    </location>
</feature>
<dbReference type="InterPro" id="IPR027470">
    <property type="entry name" value="Cation_efflux_CTD"/>
</dbReference>
<dbReference type="SUPFAM" id="SSF160240">
    <property type="entry name" value="Cation efflux protein cytoplasmic domain-like"/>
    <property type="match status" value="1"/>
</dbReference>
<dbReference type="EMBL" id="CP032489">
    <property type="protein sequence ID" value="AYD48988.1"/>
    <property type="molecule type" value="Genomic_DNA"/>
</dbReference>
<dbReference type="InterPro" id="IPR058533">
    <property type="entry name" value="Cation_efflux_TM"/>
</dbReference>
<dbReference type="RefSeq" id="WP_119990266.1">
    <property type="nucleotide sequence ID" value="NZ_CP032489.1"/>
</dbReference>
<keyword evidence="5" id="KW-0864">Zinc transport</keyword>
<evidence type="ECO:0000256" key="7">
    <source>
        <dbReference type="ARBA" id="ARBA00023065"/>
    </source>
</evidence>
<evidence type="ECO:0000256" key="9">
    <source>
        <dbReference type="SAM" id="Phobius"/>
    </source>
</evidence>
<proteinExistence type="inferred from homology"/>
<dbReference type="InterPro" id="IPR027469">
    <property type="entry name" value="Cation_efflux_TMD_sf"/>
</dbReference>
<evidence type="ECO:0000259" key="10">
    <source>
        <dbReference type="Pfam" id="PF01545"/>
    </source>
</evidence>
<dbReference type="SUPFAM" id="SSF161111">
    <property type="entry name" value="Cation efflux protein transmembrane domain-like"/>
    <property type="match status" value="1"/>
</dbReference>
<dbReference type="PANTHER" id="PTHR11562:SF17">
    <property type="entry name" value="RE54080P-RELATED"/>
    <property type="match status" value="1"/>
</dbReference>
<dbReference type="Pfam" id="PF16916">
    <property type="entry name" value="ZT_dimer"/>
    <property type="match status" value="1"/>
</dbReference>
<feature type="transmembrane region" description="Helical" evidence="9">
    <location>
        <begin position="191"/>
        <end position="213"/>
    </location>
</feature>
<feature type="transmembrane region" description="Helical" evidence="9">
    <location>
        <begin position="164"/>
        <end position="185"/>
    </location>
</feature>
<reference evidence="12 13" key="1">
    <citation type="submission" date="2018-09" db="EMBL/GenBank/DDBJ databases">
        <title>Arachidicoccus sp. nov., a bacterium isolated from soil.</title>
        <authorList>
            <person name="Weon H.-Y."/>
            <person name="Kwon S.-W."/>
            <person name="Lee S.A."/>
        </authorList>
    </citation>
    <scope>NUCLEOTIDE SEQUENCE [LARGE SCALE GENOMIC DNA]</scope>
    <source>
        <strain evidence="12 13">KIS59-12</strain>
    </source>
</reference>
<keyword evidence="5" id="KW-0862">Zinc</keyword>
<dbReference type="NCBIfam" id="TIGR01297">
    <property type="entry name" value="CDF"/>
    <property type="match status" value="1"/>
</dbReference>
<feature type="transmembrane region" description="Helical" evidence="9">
    <location>
        <begin position="92"/>
        <end position="113"/>
    </location>
</feature>
<feature type="domain" description="Cation efflux protein transmembrane" evidence="10">
    <location>
        <begin position="33"/>
        <end position="218"/>
    </location>
</feature>
<dbReference type="AlphaFoldDB" id="A0A386HSN3"/>
<evidence type="ECO:0000259" key="11">
    <source>
        <dbReference type="Pfam" id="PF16916"/>
    </source>
</evidence>
<evidence type="ECO:0000256" key="5">
    <source>
        <dbReference type="ARBA" id="ARBA00022906"/>
    </source>
</evidence>
<comment type="subcellular location">
    <subcellularLocation>
        <location evidence="1">Membrane</location>
        <topology evidence="1">Multi-pass membrane protein</topology>
    </subcellularLocation>
</comment>
<keyword evidence="3" id="KW-0813">Transport</keyword>
<keyword evidence="6 9" id="KW-1133">Transmembrane helix</keyword>
<dbReference type="InterPro" id="IPR036837">
    <property type="entry name" value="Cation_efflux_CTD_sf"/>
</dbReference>
<dbReference type="InterPro" id="IPR050681">
    <property type="entry name" value="CDF/SLC30A"/>
</dbReference>
<dbReference type="PANTHER" id="PTHR11562">
    <property type="entry name" value="CATION EFFLUX PROTEIN/ ZINC TRANSPORTER"/>
    <property type="match status" value="1"/>
</dbReference>
<protein>
    <submittedName>
        <fullName evidence="12">Cation transporter</fullName>
    </submittedName>
</protein>
<evidence type="ECO:0000256" key="8">
    <source>
        <dbReference type="ARBA" id="ARBA00023136"/>
    </source>
</evidence>
<evidence type="ECO:0000256" key="1">
    <source>
        <dbReference type="ARBA" id="ARBA00004141"/>
    </source>
</evidence>
<dbReference type="Gene3D" id="1.20.1510.10">
    <property type="entry name" value="Cation efflux protein transmembrane domain"/>
    <property type="match status" value="1"/>
</dbReference>
<dbReference type="Proteomes" id="UP000266118">
    <property type="component" value="Chromosome"/>
</dbReference>
<evidence type="ECO:0000256" key="6">
    <source>
        <dbReference type="ARBA" id="ARBA00022989"/>
    </source>
</evidence>
<accession>A0A386HSN3</accession>
<gene>
    <name evidence="12" type="ORF">D6B99_16030</name>
</gene>